<dbReference type="NCBIfam" id="TIGR02937">
    <property type="entry name" value="sigma70-ECF"/>
    <property type="match status" value="1"/>
</dbReference>
<evidence type="ECO:0000313" key="9">
    <source>
        <dbReference type="EMBL" id="MFC6064362.1"/>
    </source>
</evidence>
<dbReference type="InterPro" id="IPR014284">
    <property type="entry name" value="RNA_pol_sigma-70_dom"/>
</dbReference>
<keyword evidence="2" id="KW-0805">Transcription regulation</keyword>
<dbReference type="SUPFAM" id="SSF88946">
    <property type="entry name" value="Sigma2 domain of RNA polymerase sigma factors"/>
    <property type="match status" value="1"/>
</dbReference>
<evidence type="ECO:0000313" key="10">
    <source>
        <dbReference type="Proteomes" id="UP001596139"/>
    </source>
</evidence>
<dbReference type="Pfam" id="PF08281">
    <property type="entry name" value="Sigma70_r4_2"/>
    <property type="match status" value="1"/>
</dbReference>
<evidence type="ECO:0000256" key="5">
    <source>
        <dbReference type="ARBA" id="ARBA00023163"/>
    </source>
</evidence>
<evidence type="ECO:0000256" key="1">
    <source>
        <dbReference type="ARBA" id="ARBA00010641"/>
    </source>
</evidence>
<comment type="caution">
    <text evidence="9">The sequence shown here is derived from an EMBL/GenBank/DDBJ whole genome shotgun (WGS) entry which is preliminary data.</text>
</comment>
<sequence>MPDVEPRLMAAGRETPPKAGDQADRRAARAMPSPRLPSAPAGHGTVALVDFASYYEQHLAKLIRHLMRQGARPHEAAEAAQAAFTEAYAQWDTIRHPAAWLRQVALRLFLRQPAHREELTGAPPDRPGGICPLGAVELKEEENRVYAALAALPPLQRQVLAWHLDGFGLAEIAAALGKTPEAVRQNLSRGRARLKEMLLREIAGGGK</sequence>
<evidence type="ECO:0000256" key="6">
    <source>
        <dbReference type="SAM" id="MobiDB-lite"/>
    </source>
</evidence>
<evidence type="ECO:0000259" key="7">
    <source>
        <dbReference type="Pfam" id="PF04542"/>
    </source>
</evidence>
<keyword evidence="5" id="KW-0804">Transcription</keyword>
<proteinExistence type="inferred from homology"/>
<dbReference type="Gene3D" id="1.10.10.10">
    <property type="entry name" value="Winged helix-like DNA-binding domain superfamily/Winged helix DNA-binding domain"/>
    <property type="match status" value="1"/>
</dbReference>
<feature type="domain" description="RNA polymerase sigma-70 region 2" evidence="7">
    <location>
        <begin position="55"/>
        <end position="111"/>
    </location>
</feature>
<evidence type="ECO:0000256" key="3">
    <source>
        <dbReference type="ARBA" id="ARBA00023082"/>
    </source>
</evidence>
<dbReference type="PANTHER" id="PTHR43133">
    <property type="entry name" value="RNA POLYMERASE ECF-TYPE SIGMA FACTO"/>
    <property type="match status" value="1"/>
</dbReference>
<dbReference type="CDD" id="cd06171">
    <property type="entry name" value="Sigma70_r4"/>
    <property type="match status" value="1"/>
</dbReference>
<name>A0ABW1MN27_9ACTN</name>
<dbReference type="Gene3D" id="1.10.1740.10">
    <property type="match status" value="1"/>
</dbReference>
<dbReference type="EMBL" id="JBHSPX010000004">
    <property type="protein sequence ID" value="MFC6064362.1"/>
    <property type="molecule type" value="Genomic_DNA"/>
</dbReference>
<dbReference type="Proteomes" id="UP001596139">
    <property type="component" value="Unassembled WGS sequence"/>
</dbReference>
<feature type="region of interest" description="Disordered" evidence="6">
    <location>
        <begin position="1"/>
        <end position="42"/>
    </location>
</feature>
<protein>
    <submittedName>
        <fullName evidence="9">RNA polymerase sigma factor</fullName>
    </submittedName>
</protein>
<keyword evidence="4" id="KW-0238">DNA-binding</keyword>
<organism evidence="9 10">
    <name type="scientific">Streptomyces ochraceiscleroticus</name>
    <dbReference type="NCBI Taxonomy" id="47761"/>
    <lineage>
        <taxon>Bacteria</taxon>
        <taxon>Bacillati</taxon>
        <taxon>Actinomycetota</taxon>
        <taxon>Actinomycetes</taxon>
        <taxon>Kitasatosporales</taxon>
        <taxon>Streptomycetaceae</taxon>
        <taxon>Streptomyces</taxon>
    </lineage>
</organism>
<dbReference type="SUPFAM" id="SSF88659">
    <property type="entry name" value="Sigma3 and sigma4 domains of RNA polymerase sigma factors"/>
    <property type="match status" value="1"/>
</dbReference>
<feature type="domain" description="RNA polymerase sigma factor 70 region 4 type 2" evidence="8">
    <location>
        <begin position="144"/>
        <end position="194"/>
    </location>
</feature>
<accession>A0ABW1MN27</accession>
<evidence type="ECO:0000259" key="8">
    <source>
        <dbReference type="Pfam" id="PF08281"/>
    </source>
</evidence>
<comment type="similarity">
    <text evidence="1">Belongs to the sigma-70 factor family. ECF subfamily.</text>
</comment>
<dbReference type="PANTHER" id="PTHR43133:SF50">
    <property type="entry name" value="ECF RNA POLYMERASE SIGMA FACTOR SIGM"/>
    <property type="match status" value="1"/>
</dbReference>
<dbReference type="Pfam" id="PF04542">
    <property type="entry name" value="Sigma70_r2"/>
    <property type="match status" value="1"/>
</dbReference>
<dbReference type="InterPro" id="IPR036388">
    <property type="entry name" value="WH-like_DNA-bd_sf"/>
</dbReference>
<reference evidence="10" key="1">
    <citation type="journal article" date="2019" name="Int. J. Syst. Evol. Microbiol.">
        <title>The Global Catalogue of Microorganisms (GCM) 10K type strain sequencing project: providing services to taxonomists for standard genome sequencing and annotation.</title>
        <authorList>
            <consortium name="The Broad Institute Genomics Platform"/>
            <consortium name="The Broad Institute Genome Sequencing Center for Infectious Disease"/>
            <person name="Wu L."/>
            <person name="Ma J."/>
        </authorList>
    </citation>
    <scope>NUCLEOTIDE SEQUENCE [LARGE SCALE GENOMIC DNA]</scope>
    <source>
        <strain evidence="10">CGMCC 1.15180</strain>
    </source>
</reference>
<evidence type="ECO:0000256" key="4">
    <source>
        <dbReference type="ARBA" id="ARBA00023125"/>
    </source>
</evidence>
<dbReference type="InterPro" id="IPR039425">
    <property type="entry name" value="RNA_pol_sigma-70-like"/>
</dbReference>
<gene>
    <name evidence="9" type="ORF">ACFP4F_17665</name>
</gene>
<keyword evidence="10" id="KW-1185">Reference proteome</keyword>
<dbReference type="InterPro" id="IPR013324">
    <property type="entry name" value="RNA_pol_sigma_r3/r4-like"/>
</dbReference>
<dbReference type="InterPro" id="IPR013249">
    <property type="entry name" value="RNA_pol_sigma70_r4_t2"/>
</dbReference>
<keyword evidence="3" id="KW-0731">Sigma factor</keyword>
<dbReference type="InterPro" id="IPR013325">
    <property type="entry name" value="RNA_pol_sigma_r2"/>
</dbReference>
<dbReference type="RefSeq" id="WP_245659644.1">
    <property type="nucleotide sequence ID" value="NZ_JBHSPX010000004.1"/>
</dbReference>
<evidence type="ECO:0000256" key="2">
    <source>
        <dbReference type="ARBA" id="ARBA00023015"/>
    </source>
</evidence>
<dbReference type="InterPro" id="IPR007627">
    <property type="entry name" value="RNA_pol_sigma70_r2"/>
</dbReference>